<evidence type="ECO:0000313" key="2">
    <source>
        <dbReference type="Proteomes" id="UP001548590"/>
    </source>
</evidence>
<evidence type="ECO:0000313" key="1">
    <source>
        <dbReference type="EMBL" id="MET1490093.1"/>
    </source>
</evidence>
<dbReference type="EMBL" id="JBEWLZ010000004">
    <property type="protein sequence ID" value="MET1490093.1"/>
    <property type="molecule type" value="Genomic_DNA"/>
</dbReference>
<comment type="caution">
    <text evidence="1">The sequence shown here is derived from an EMBL/GenBank/DDBJ whole genome shotgun (WGS) entry which is preliminary data.</text>
</comment>
<accession>A0ABV2CQ94</accession>
<keyword evidence="2" id="KW-1185">Reference proteome</keyword>
<name>A0ABV2CQ94_9RHOO</name>
<sequence>MPYAVLAKYSEISREQSKFGVERKLVRLDTVALREGERVEVCRP</sequence>
<dbReference type="Proteomes" id="UP001548590">
    <property type="component" value="Unassembled WGS sequence"/>
</dbReference>
<organism evidence="1 2">
    <name type="scientific">Uliginosibacterium paludis</name>
    <dbReference type="NCBI Taxonomy" id="1615952"/>
    <lineage>
        <taxon>Bacteria</taxon>
        <taxon>Pseudomonadati</taxon>
        <taxon>Pseudomonadota</taxon>
        <taxon>Betaproteobacteria</taxon>
        <taxon>Rhodocyclales</taxon>
        <taxon>Zoogloeaceae</taxon>
        <taxon>Uliginosibacterium</taxon>
    </lineage>
</organism>
<dbReference type="RefSeq" id="WP_345923563.1">
    <property type="nucleotide sequence ID" value="NZ_JBDIVF010000001.1"/>
</dbReference>
<proteinExistence type="predicted"/>
<reference evidence="1 2" key="1">
    <citation type="submission" date="2024-07" db="EMBL/GenBank/DDBJ databases">
        <title>Uliginosibacterium paludis KCTC:42655.</title>
        <authorList>
            <person name="Kim M.K."/>
        </authorList>
    </citation>
    <scope>NUCLEOTIDE SEQUENCE [LARGE SCALE GENOMIC DNA]</scope>
    <source>
        <strain evidence="1 2">KCTC 42655</strain>
    </source>
</reference>
<protein>
    <submittedName>
        <fullName evidence="1">Uncharacterized protein</fullName>
    </submittedName>
</protein>
<gene>
    <name evidence="1" type="ORF">ABVT11_09665</name>
</gene>